<accession>A0AAD4H1U7</accession>
<evidence type="ECO:0000313" key="2">
    <source>
        <dbReference type="Proteomes" id="UP001194580"/>
    </source>
</evidence>
<comment type="caution">
    <text evidence="1">The sequence shown here is derived from an EMBL/GenBank/DDBJ whole genome shotgun (WGS) entry which is preliminary data.</text>
</comment>
<gene>
    <name evidence="1" type="ORF">BGZ95_007003</name>
</gene>
<sequence>LKSIPEDRIEQELEVILNGVLHHQTTPPIELKNIEAYQKRELGPFFKRTLPCGETVADTEQVMLGLELDKQAKASDGKTTLRSIVEGDIGKLVPSVVAMVAPSGSGKTATVIDLATKHFVIYCVCSTPCATISPDFNDPNFITLVTDVERVYMTVVEEKQGNQFSVDVKVKAYARERVQREFLARQLFLRLLLNHIPNLEPRQFVHEQTRNGGISTIGTLTYKLKDYDTSTSEYMLKATQAKLHSHLKSRRLGLVIAVDEAQMTENDILAGKLISPTALMEYKDNTDAILDDKNQVQLQYRRGFLTPFSATLSGMGATLVILGTALSPQNAEHVYSALDKSINFIRITSFPYFDAGDVNMMVSDLVNLSDCEIPPAKRRKLSGRARFSLGIVKRLLISNQTQISKQATLDSAVDDTIENVKNGLRKGVRTIIGRDITGEASRLLSRMVLAYHLRDAKISFSSQQQSDFVDKALCRLRQHPDGVHLIMDEPIVVDAVEEELKASGKDPAFTEYLDELYQIVTNFGVASTSKGDALEPLVRRSLQRFNGFRLVDLPFLQGITLPKWCDDLKLQIDGINTANEFEYTASGIASDLVFLTEHPPNKMLIAKFGTRPDGVWFFSDKRYAGSLAINLYSSNISQEFHKENETSSDIRACFLKADGE</sequence>
<feature type="non-terminal residue" evidence="1">
    <location>
        <position position="1"/>
    </location>
</feature>
<organism evidence="1 2">
    <name type="scientific">Linnemannia exigua</name>
    <dbReference type="NCBI Taxonomy" id="604196"/>
    <lineage>
        <taxon>Eukaryota</taxon>
        <taxon>Fungi</taxon>
        <taxon>Fungi incertae sedis</taxon>
        <taxon>Mucoromycota</taxon>
        <taxon>Mortierellomycotina</taxon>
        <taxon>Mortierellomycetes</taxon>
        <taxon>Mortierellales</taxon>
        <taxon>Mortierellaceae</taxon>
        <taxon>Linnemannia</taxon>
    </lineage>
</organism>
<keyword evidence="2" id="KW-1185">Reference proteome</keyword>
<dbReference type="AlphaFoldDB" id="A0AAD4H1U7"/>
<feature type="non-terminal residue" evidence="1">
    <location>
        <position position="660"/>
    </location>
</feature>
<dbReference type="EMBL" id="JAAAIL010003343">
    <property type="protein sequence ID" value="KAG0251072.1"/>
    <property type="molecule type" value="Genomic_DNA"/>
</dbReference>
<reference evidence="1" key="1">
    <citation type="journal article" date="2020" name="Fungal Divers.">
        <title>Resolving the Mortierellaceae phylogeny through synthesis of multi-gene phylogenetics and phylogenomics.</title>
        <authorList>
            <person name="Vandepol N."/>
            <person name="Liber J."/>
            <person name="Desiro A."/>
            <person name="Na H."/>
            <person name="Kennedy M."/>
            <person name="Barry K."/>
            <person name="Grigoriev I.V."/>
            <person name="Miller A.N."/>
            <person name="O'Donnell K."/>
            <person name="Stajich J.E."/>
            <person name="Bonito G."/>
        </authorList>
    </citation>
    <scope>NUCLEOTIDE SEQUENCE</scope>
    <source>
        <strain evidence="1">NRRL 28262</strain>
    </source>
</reference>
<dbReference type="Proteomes" id="UP001194580">
    <property type="component" value="Unassembled WGS sequence"/>
</dbReference>
<name>A0AAD4H1U7_9FUNG</name>
<proteinExistence type="predicted"/>
<protein>
    <submittedName>
        <fullName evidence="1">Uncharacterized protein</fullName>
    </submittedName>
</protein>
<evidence type="ECO:0000313" key="1">
    <source>
        <dbReference type="EMBL" id="KAG0251072.1"/>
    </source>
</evidence>